<sequence length="211" mass="22777">MGQKLRTTLDRFHPNYAPVTPLGSSNQVRSFSRDDRVYARNCTGLPLWLPGQVEEIRGSKSYMVHLADGQLWRRHIDQLQGRRGMGMEERADVVLETRPILPEAKWFIGGSLPDPPASPVVLGNSSLEGSVPVSPAAVLPAADILPAVVPPSLDGLTDNAHVQVTSETTYAPSGKGGVLCPNRTNGVFTPICHASGKYELLNVSILADSSW</sequence>
<dbReference type="EMBL" id="IACM01179251">
    <property type="protein sequence ID" value="LAB45301.1"/>
    <property type="molecule type" value="Transcribed_RNA"/>
</dbReference>
<protein>
    <submittedName>
        <fullName evidence="1">Uncharacterized protein</fullName>
    </submittedName>
</protein>
<name>A0A2D4NHV4_9SAUR</name>
<organism evidence="1">
    <name type="scientific">Micrurus spixii</name>
    <name type="common">Amazon coral snake</name>
    <dbReference type="NCBI Taxonomy" id="129469"/>
    <lineage>
        <taxon>Eukaryota</taxon>
        <taxon>Metazoa</taxon>
        <taxon>Chordata</taxon>
        <taxon>Craniata</taxon>
        <taxon>Vertebrata</taxon>
        <taxon>Euteleostomi</taxon>
        <taxon>Lepidosauria</taxon>
        <taxon>Squamata</taxon>
        <taxon>Bifurcata</taxon>
        <taxon>Unidentata</taxon>
        <taxon>Episquamata</taxon>
        <taxon>Toxicofera</taxon>
        <taxon>Serpentes</taxon>
        <taxon>Colubroidea</taxon>
        <taxon>Elapidae</taxon>
        <taxon>Elapinae</taxon>
        <taxon>Micrurus</taxon>
    </lineage>
</organism>
<evidence type="ECO:0000313" key="1">
    <source>
        <dbReference type="EMBL" id="LAB45301.1"/>
    </source>
</evidence>
<reference evidence="1" key="1">
    <citation type="submission" date="2017-07" db="EMBL/GenBank/DDBJ databases">
        <authorList>
            <person name="Mikheyev A."/>
            <person name="Grau M."/>
        </authorList>
    </citation>
    <scope>NUCLEOTIDE SEQUENCE</scope>
    <source>
        <tissue evidence="1">Venom_gland</tissue>
    </source>
</reference>
<accession>A0A2D4NHV4</accession>
<dbReference type="AlphaFoldDB" id="A0A2D4NHV4"/>
<reference evidence="1" key="2">
    <citation type="submission" date="2017-11" db="EMBL/GenBank/DDBJ databases">
        <title>Coralsnake Venomics: Analyses of Venom Gland Transcriptomes and Proteomes of Six Brazilian Taxa.</title>
        <authorList>
            <person name="Aird S.D."/>
            <person name="Jorge da Silva N."/>
            <person name="Qiu L."/>
            <person name="Villar-Briones A."/>
            <person name="Aparecida-Saddi V."/>
            <person name="Campos-Telles M.P."/>
            <person name="Grau M."/>
            <person name="Mikheyev A.S."/>
        </authorList>
    </citation>
    <scope>NUCLEOTIDE SEQUENCE</scope>
    <source>
        <tissue evidence="1">Venom_gland</tissue>
    </source>
</reference>
<proteinExistence type="predicted"/>